<organism evidence="1 2">
    <name type="scientific">Pseudoalteromonas porphyrae</name>
    <dbReference type="NCBI Taxonomy" id="187330"/>
    <lineage>
        <taxon>Bacteria</taxon>
        <taxon>Pseudomonadati</taxon>
        <taxon>Pseudomonadota</taxon>
        <taxon>Gammaproteobacteria</taxon>
        <taxon>Alteromonadales</taxon>
        <taxon>Pseudoalteromonadaceae</taxon>
        <taxon>Pseudoalteromonas</taxon>
    </lineage>
</organism>
<evidence type="ECO:0008006" key="3">
    <source>
        <dbReference type="Google" id="ProtNLM"/>
    </source>
</evidence>
<dbReference type="EMBL" id="LHPH01000015">
    <property type="protein sequence ID" value="KPH61987.1"/>
    <property type="molecule type" value="Genomic_DNA"/>
</dbReference>
<reference evidence="1 2" key="1">
    <citation type="submission" date="2015-08" db="EMBL/GenBank/DDBJ databases">
        <title>Draft Genome Sequence of Pseudoalteromonas porphyrae UCD-SED14.</title>
        <authorList>
            <person name="Coil D.A."/>
            <person name="Jospin G."/>
            <person name="Lee R.D."/>
            <person name="Eisen J.A."/>
        </authorList>
    </citation>
    <scope>NUCLEOTIDE SEQUENCE [LARGE SCALE GENOMIC DNA]</scope>
    <source>
        <strain evidence="1 2">UCD-SED14</strain>
    </source>
</reference>
<dbReference type="AlphaFoldDB" id="A0A0N1MUM6"/>
<comment type="caution">
    <text evidence="1">The sequence shown here is derived from an EMBL/GenBank/DDBJ whole genome shotgun (WGS) entry which is preliminary data.</text>
</comment>
<keyword evidence="2" id="KW-1185">Reference proteome</keyword>
<gene>
    <name evidence="1" type="ORF">ADS77_13640</name>
</gene>
<dbReference type="PATRIC" id="fig|187330.3.peg.1159"/>
<dbReference type="Pfam" id="PF11163">
    <property type="entry name" value="DUF2947"/>
    <property type="match status" value="1"/>
</dbReference>
<evidence type="ECO:0000313" key="2">
    <source>
        <dbReference type="Proteomes" id="UP000037848"/>
    </source>
</evidence>
<sequence length="160" mass="18675">MNYIPLDDYKKAWVFRHKDAPVNEQDLALIKPMSHERAAVLWSTMVSREHDHPDFFEKTDWCGNEENFTQTIHWEAAWEEGADQLPQDILDHLGWQANTTVYFCIARDNIIETSFDVFKRNWQNFMFLADGSLLLGKKRDEVVQFLETGDAKLGAKPQAK</sequence>
<dbReference type="OrthoDB" id="6687905at2"/>
<name>A0A0N1MUM6_9GAMM</name>
<dbReference type="InterPro" id="IPR021334">
    <property type="entry name" value="DUF2947"/>
</dbReference>
<dbReference type="RefSeq" id="WP_054204292.1">
    <property type="nucleotide sequence ID" value="NZ_LHPH01000015.1"/>
</dbReference>
<protein>
    <recommendedName>
        <fullName evidence="3">DUF2947 domain-containing protein</fullName>
    </recommendedName>
</protein>
<accession>A0A0N1MUM6</accession>
<proteinExistence type="predicted"/>
<evidence type="ECO:0000313" key="1">
    <source>
        <dbReference type="EMBL" id="KPH61987.1"/>
    </source>
</evidence>
<dbReference type="STRING" id="187330.AMS58_06840"/>
<dbReference type="Proteomes" id="UP000037848">
    <property type="component" value="Unassembled WGS sequence"/>
</dbReference>